<keyword evidence="2" id="KW-0732">Signal</keyword>
<feature type="chain" id="PRO_5020775984" evidence="2">
    <location>
        <begin position="29"/>
        <end position="85"/>
    </location>
</feature>
<name>A0A4P8IQM5_9BURK</name>
<reference evidence="3 4" key="1">
    <citation type="submission" date="2019-05" db="EMBL/GenBank/DDBJ databases">
        <title>Burkholderia sp. DHOD12, isolated from subtropical forest soil.</title>
        <authorList>
            <person name="Gao Z.-H."/>
            <person name="Qiu L.-H."/>
        </authorList>
    </citation>
    <scope>NUCLEOTIDE SEQUENCE [LARGE SCALE GENOMIC DNA]</scope>
    <source>
        <strain evidence="3 4">DHOD12</strain>
    </source>
</reference>
<sequence length="85" mass="8626">MNKSVSRHALFAAALAAVTSAAPLAAHADDANAKVNCYGVSKAGQNDCGTDAHSCAGQSTKSNDPSDFKTMPRGTCEKLGGKIKS</sequence>
<organism evidence="3 4">
    <name type="scientific">Trinickia violacea</name>
    <dbReference type="NCBI Taxonomy" id="2571746"/>
    <lineage>
        <taxon>Bacteria</taxon>
        <taxon>Pseudomonadati</taxon>
        <taxon>Pseudomonadota</taxon>
        <taxon>Betaproteobacteria</taxon>
        <taxon>Burkholderiales</taxon>
        <taxon>Burkholderiaceae</taxon>
        <taxon>Trinickia</taxon>
    </lineage>
</organism>
<accession>A0A4P8IQM5</accession>
<proteinExistence type="predicted"/>
<dbReference type="EMBL" id="CP040077">
    <property type="protein sequence ID" value="QCP48239.1"/>
    <property type="molecule type" value="Genomic_DNA"/>
</dbReference>
<feature type="signal peptide" evidence="2">
    <location>
        <begin position="1"/>
        <end position="28"/>
    </location>
</feature>
<gene>
    <name evidence="3" type="ORF">FAZ95_02940</name>
</gene>
<dbReference type="AlphaFoldDB" id="A0A4P8IQM5"/>
<dbReference type="RefSeq" id="WP_137331081.1">
    <property type="nucleotide sequence ID" value="NZ_CP040077.1"/>
</dbReference>
<feature type="compositionally biased region" description="Polar residues" evidence="1">
    <location>
        <begin position="56"/>
        <end position="65"/>
    </location>
</feature>
<dbReference type="Proteomes" id="UP000298656">
    <property type="component" value="Chromosome 1"/>
</dbReference>
<evidence type="ECO:0000313" key="4">
    <source>
        <dbReference type="Proteomes" id="UP000298656"/>
    </source>
</evidence>
<protein>
    <submittedName>
        <fullName evidence="3">DUF2282 domain-containing protein</fullName>
    </submittedName>
</protein>
<dbReference type="InterPro" id="IPR018740">
    <property type="entry name" value="DUF2282_membr"/>
</dbReference>
<evidence type="ECO:0000313" key="3">
    <source>
        <dbReference type="EMBL" id="QCP48239.1"/>
    </source>
</evidence>
<dbReference type="OrthoDB" id="1551288at2"/>
<evidence type="ECO:0000256" key="2">
    <source>
        <dbReference type="SAM" id="SignalP"/>
    </source>
</evidence>
<keyword evidence="4" id="KW-1185">Reference proteome</keyword>
<dbReference type="KEGG" id="tvl:FAZ95_02940"/>
<feature type="region of interest" description="Disordered" evidence="1">
    <location>
        <begin position="52"/>
        <end position="74"/>
    </location>
</feature>
<evidence type="ECO:0000256" key="1">
    <source>
        <dbReference type="SAM" id="MobiDB-lite"/>
    </source>
</evidence>
<dbReference type="Pfam" id="PF10048">
    <property type="entry name" value="DUF2282"/>
    <property type="match status" value="1"/>
</dbReference>